<evidence type="ECO:0000256" key="7">
    <source>
        <dbReference type="SAM" id="MobiDB-lite"/>
    </source>
</evidence>
<evidence type="ECO:0000313" key="9">
    <source>
        <dbReference type="EMBL" id="KAE8718749.1"/>
    </source>
</evidence>
<dbReference type="SMART" id="SM00333">
    <property type="entry name" value="TUDOR"/>
    <property type="match status" value="1"/>
</dbReference>
<feature type="compositionally biased region" description="Basic and acidic residues" evidence="7">
    <location>
        <begin position="12"/>
        <end position="21"/>
    </location>
</feature>
<protein>
    <recommendedName>
        <fullName evidence="6">Enhancer of polycomb-like protein</fullName>
    </recommendedName>
</protein>
<feature type="compositionally biased region" description="Low complexity" evidence="7">
    <location>
        <begin position="295"/>
        <end position="306"/>
    </location>
</feature>
<proteinExistence type="inferred from homology"/>
<organism evidence="9 10">
    <name type="scientific">Hibiscus syriacus</name>
    <name type="common">Rose of Sharon</name>
    <dbReference type="NCBI Taxonomy" id="106335"/>
    <lineage>
        <taxon>Eukaryota</taxon>
        <taxon>Viridiplantae</taxon>
        <taxon>Streptophyta</taxon>
        <taxon>Embryophyta</taxon>
        <taxon>Tracheophyta</taxon>
        <taxon>Spermatophyta</taxon>
        <taxon>Magnoliopsida</taxon>
        <taxon>eudicotyledons</taxon>
        <taxon>Gunneridae</taxon>
        <taxon>Pentapetalae</taxon>
        <taxon>rosids</taxon>
        <taxon>malvids</taxon>
        <taxon>Malvales</taxon>
        <taxon>Malvaceae</taxon>
        <taxon>Malvoideae</taxon>
        <taxon>Hibiscus</taxon>
    </lineage>
</organism>
<feature type="compositionally biased region" description="Polar residues" evidence="7">
    <location>
        <begin position="69"/>
        <end position="88"/>
    </location>
</feature>
<evidence type="ECO:0000256" key="3">
    <source>
        <dbReference type="ARBA" id="ARBA00023015"/>
    </source>
</evidence>
<feature type="compositionally biased region" description="Basic residues" evidence="7">
    <location>
        <begin position="203"/>
        <end position="214"/>
    </location>
</feature>
<evidence type="ECO:0000256" key="5">
    <source>
        <dbReference type="ARBA" id="ARBA00023242"/>
    </source>
</evidence>
<feature type="region of interest" description="Disordered" evidence="7">
    <location>
        <begin position="170"/>
        <end position="224"/>
    </location>
</feature>
<feature type="region of interest" description="Disordered" evidence="7">
    <location>
        <begin position="279"/>
        <end position="321"/>
    </location>
</feature>
<keyword evidence="10" id="KW-1185">Reference proteome</keyword>
<dbReference type="GO" id="GO:0035267">
    <property type="term" value="C:NuA4 histone acetyltransferase complex"/>
    <property type="evidence" value="ECO:0007669"/>
    <property type="project" value="InterPro"/>
</dbReference>
<evidence type="ECO:0000256" key="6">
    <source>
        <dbReference type="RuleBase" id="RU361124"/>
    </source>
</evidence>
<evidence type="ECO:0000313" key="10">
    <source>
        <dbReference type="Proteomes" id="UP000436088"/>
    </source>
</evidence>
<dbReference type="Proteomes" id="UP000436088">
    <property type="component" value="Unassembled WGS sequence"/>
</dbReference>
<feature type="domain" description="Tudor" evidence="8">
    <location>
        <begin position="337"/>
        <end position="395"/>
    </location>
</feature>
<dbReference type="PANTHER" id="PTHR14898">
    <property type="entry name" value="ENHANCER OF POLYCOMB"/>
    <property type="match status" value="1"/>
</dbReference>
<evidence type="ECO:0000256" key="1">
    <source>
        <dbReference type="ARBA" id="ARBA00004123"/>
    </source>
</evidence>
<sequence length="1591" mass="181142">MENRIGNSHGAEIPKKSRSLDLKSLYKSGDSKESSKNRSLKRKERSQEGDGEKRSNNNSKRKKSRKSLPLSSFRTVVHDSNSSKSLTEVYNGGLSSRLHDPGSLNKLGFSQKSKNGSSVDDVSVSFDRMLAGRSTSKEVVNEEVKLASEDSGTQNMSLKVKQEKIIDDFKENRSSESSSIQHLKEEDGIAGYSAVNDDESLQKKSRRMPRKRKDSVKGDKSVANKVESSVKACDAFQEDEENLEENAARMLSSRFNPNCTGFSSNSKVSVSPSDNGLSFLASSGQNARPRSKNLSGSESASADASGRILRPRQSHKKKSNSRRRRHFYEIFSGDLDAHWVLNRRIKVFWPLDKNWYYGLVYDYDKERNLHHVKYDDRDEEWIDLRNERFKLLLFPSELPYKSQRKRSWRDRGSDDKIKNVKLNKEKGKKNFMTEDEIANGNYMDSEPIISWLARSSHRVKSCTLRSVKRQRKSVSSLSSPTQPFLCNDAIDENGCPYGGSLKGSKIKLFNTTALSDRMVDSRRVEGSSLDSTSYPNKKHPIVYFRRRFRKMDKVLCQASKSNCIGSNVSEAIEAIEAITSLGCVDEFQYLGVLDACTGWLDPERDLLLSDKCRAVTIEYFIDTFKAIQCGMVMTVWPMVHMEILFVDNEVGLRFFLFEGSLKKAIAFVFQVLMVFYRPTEQGKCPDLQLPITSIRFNFSCSQDLRRQFVFAFYNFHEVKHSKWMLLDYKLKRHCLLNRQLPVSECTCDNIKALQNGTNQLLGSPACKDSSTVEGLRRRKYRPGISHMGVSKESSFLGVGQFSCNSEKHRNLPQFAFPFGSSGNLLLDDSCSRDDCMNNSENSVEKNLKGSLKDVAFDAELITLGLSVCGNLCLKKSSQKYRNGDQIVDGTSASSHEPEEIGAIAIGSLPKQQCDLSESRQLDLSSKSPVNGNKKNGSGCSVLNGIRVEIPPFDQYGKHFDSELPCTQQSADLIWSMTGGVIPSPNPTASRSTWHRNSSSLSIGYHAHGWSDGKADFFNSNLGNGPKKPRTQVSYSMPFGSLDYSSKNKGQQQRALPHKRIRRVNEKRSSDVSRGSQSNLELLYCDANVLITIGDRGWRECGAQVTLELFDHDEWKLAVKVSGSTRYSYKAHQFLQPGSTNRFTHAMMWKGGKDWILEFTDRSQWALFKEMHEECYNRNFRAASVKNIPIPGVRLIEEYDENVTEVSFVRCSSKYFRQIETDVEMALDPSRVLYGMDSDDEQWISRIRKSSESDVSNSLEFSDEMFEKVMDMFEKAAYTQQCSQFTSEEIQEIMAGIGFLNVTTAIYGHWQQKRQRLGMPLIRHLQLPLWERYQQQVREWEQAMSKGNSKAIEKPHMFAFCMKPRGLELPNKGSKHRSQRKISVSGQNQHALGDHEGCHSFGRRSNGFLFGDEKILYPAHNYDSFEDSPLSQVSPRLFSPRDVGSMGYFPMGSDRFNKNYLHKLQRSKSKKYGTFLPLNEAQMVDSYNQRLMGKRNGIHRWNRDFLEWPSQRHYLPGGFQRQGPAHWDNSDIDEFTLRDASSTAQHAFKMAKFKREKAQRLLFRADLAIHKAVVALMTAEAIKESSKDLKWW</sequence>
<keyword evidence="3 6" id="KW-0805">Transcription regulation</keyword>
<feature type="compositionally biased region" description="Basic residues" evidence="7">
    <location>
        <begin position="309"/>
        <end position="321"/>
    </location>
</feature>
<feature type="region of interest" description="Disordered" evidence="7">
    <location>
        <begin position="1"/>
        <end position="122"/>
    </location>
</feature>
<comment type="subcellular location">
    <subcellularLocation>
        <location evidence="1 6">Nucleus</location>
    </subcellularLocation>
</comment>
<comment type="caution">
    <text evidence="9">The sequence shown here is derived from an EMBL/GenBank/DDBJ whole genome shotgun (WGS) entry which is preliminary data.</text>
</comment>
<dbReference type="Pfam" id="PF10513">
    <property type="entry name" value="EPL1"/>
    <property type="match status" value="1"/>
</dbReference>
<evidence type="ECO:0000256" key="2">
    <source>
        <dbReference type="ARBA" id="ARBA00008035"/>
    </source>
</evidence>
<dbReference type="Gene3D" id="2.30.30.140">
    <property type="match status" value="1"/>
</dbReference>
<feature type="compositionally biased region" description="Polar residues" evidence="7">
    <location>
        <begin position="279"/>
        <end position="294"/>
    </location>
</feature>
<accession>A0A6A3BV32</accession>
<gene>
    <name evidence="9" type="ORF">F3Y22_tig00109991pilonHSYRG00010</name>
</gene>
<dbReference type="CDD" id="cd20404">
    <property type="entry name" value="Tudor_Agenet_AtEML-like"/>
    <property type="match status" value="1"/>
</dbReference>
<feature type="compositionally biased region" description="Basic and acidic residues" evidence="7">
    <location>
        <begin position="45"/>
        <end position="55"/>
    </location>
</feature>
<keyword evidence="4 6" id="KW-0804">Transcription</keyword>
<dbReference type="GO" id="GO:0006357">
    <property type="term" value="P:regulation of transcription by RNA polymerase II"/>
    <property type="evidence" value="ECO:0007669"/>
    <property type="project" value="InterPro"/>
</dbReference>
<dbReference type="InterPro" id="IPR019542">
    <property type="entry name" value="Enhancer_polycomb-like_N"/>
</dbReference>
<dbReference type="InterPro" id="IPR024943">
    <property type="entry name" value="Enhancer_polycomb"/>
</dbReference>
<evidence type="ECO:0000259" key="8">
    <source>
        <dbReference type="SMART" id="SM00333"/>
    </source>
</evidence>
<dbReference type="GO" id="GO:0005634">
    <property type="term" value="C:nucleus"/>
    <property type="evidence" value="ECO:0007669"/>
    <property type="project" value="UniProtKB-SubCell"/>
</dbReference>
<dbReference type="EMBL" id="VEPZ02000800">
    <property type="protein sequence ID" value="KAE8718749.1"/>
    <property type="molecule type" value="Genomic_DNA"/>
</dbReference>
<comment type="similarity">
    <text evidence="2 6">Belongs to the enhancer of polycomb family.</text>
</comment>
<keyword evidence="5 6" id="KW-0539">Nucleus</keyword>
<evidence type="ECO:0000256" key="4">
    <source>
        <dbReference type="ARBA" id="ARBA00023163"/>
    </source>
</evidence>
<reference evidence="9" key="1">
    <citation type="submission" date="2019-09" db="EMBL/GenBank/DDBJ databases">
        <title>Draft genome information of white flower Hibiscus syriacus.</title>
        <authorList>
            <person name="Kim Y.-M."/>
        </authorList>
    </citation>
    <scope>NUCLEOTIDE SEQUENCE [LARGE SCALE GENOMIC DNA]</scope>
    <source>
        <strain evidence="9">YM2019G1</strain>
    </source>
</reference>
<name>A0A6A3BV32_HIBSY</name>
<dbReference type="InterPro" id="IPR002999">
    <property type="entry name" value="Tudor"/>
</dbReference>